<keyword evidence="3 6" id="KW-1133">Transmembrane helix</keyword>
<dbReference type="PANTHER" id="PTHR11785:SF498">
    <property type="entry name" value="HIGH-AFFINITY METHIONINE PERMEASE"/>
    <property type="match status" value="1"/>
</dbReference>
<dbReference type="EMBL" id="KN880697">
    <property type="protein sequence ID" value="KIY63423.1"/>
    <property type="molecule type" value="Genomic_DNA"/>
</dbReference>
<feature type="transmembrane region" description="Helical" evidence="6">
    <location>
        <begin position="385"/>
        <end position="405"/>
    </location>
</feature>
<evidence type="ECO:0000256" key="3">
    <source>
        <dbReference type="ARBA" id="ARBA00022989"/>
    </source>
</evidence>
<feature type="transmembrane region" description="Helical" evidence="6">
    <location>
        <begin position="208"/>
        <end position="232"/>
    </location>
</feature>
<evidence type="ECO:0000256" key="1">
    <source>
        <dbReference type="ARBA" id="ARBA00004141"/>
    </source>
</evidence>
<evidence type="ECO:0000313" key="7">
    <source>
        <dbReference type="EMBL" id="KIY63423.1"/>
    </source>
</evidence>
<dbReference type="InterPro" id="IPR002293">
    <property type="entry name" value="AA/rel_permease1"/>
</dbReference>
<dbReference type="Proteomes" id="UP000054007">
    <property type="component" value="Unassembled WGS sequence"/>
</dbReference>
<feature type="transmembrane region" description="Helical" evidence="6">
    <location>
        <begin position="175"/>
        <end position="196"/>
    </location>
</feature>
<proteinExistence type="predicted"/>
<dbReference type="GO" id="GO:0016020">
    <property type="term" value="C:membrane"/>
    <property type="evidence" value="ECO:0007669"/>
    <property type="project" value="UniProtKB-SubCell"/>
</dbReference>
<dbReference type="AlphaFoldDB" id="A0A0D7AYI5"/>
<evidence type="ECO:0000313" key="8">
    <source>
        <dbReference type="Proteomes" id="UP000054007"/>
    </source>
</evidence>
<feature type="transmembrane region" description="Helical" evidence="6">
    <location>
        <begin position="292"/>
        <end position="311"/>
    </location>
</feature>
<sequence>MAVDEDSEASRAPLLHDTADNSYGSTHRVVTRVDNETASESHGHGEQFDNVPKDKRKLGLFSAASLIFNRLIGTGIFATPSLILHASGSVGVALCMWLCGAVIAAIGTTVYIELGSALPRSGGEKNYLEYIFRKPAFLVTCIFAVYALIMGSSASNSLVFSEYFLNALSVDATPFHTRVTAFICLTLCAFLQGTSVRTGLFLQNTLAVFKLVLLLFFVVSGLLALLGILPPTEYPLPSHPFRRPFEGSTTDASVLISGMYNVIWAFVGYNAANSALSEVRNPVWTVKRAAPLALGTVTVVYLLVNVAYFAVVEKADILSGRRIVAALFFRNLFGKSAERILSLCISLSTLGNLLGGHFHQGRMLQELGREGTVPYASFFASSQPFGAPLAALAFQWAFNVILIVLPPESDAYAFMINLSSYCNNIVGVAVALGLVLLSSSLLPFTSYKWDPPFKASRVVVVTFMLVNVFLLAMPFVPPKDGRGYYQNMPYYAHALAGCLLSIIGVIYWYLWSRIMPSLGKYRLERDWVVGEDGVGRNVFKRVGRGIQ</sequence>
<feature type="transmembrane region" description="Helical" evidence="6">
    <location>
        <begin position="252"/>
        <end position="272"/>
    </location>
</feature>
<keyword evidence="8" id="KW-1185">Reference proteome</keyword>
<gene>
    <name evidence="7" type="ORF">CYLTODRAFT_432995</name>
</gene>
<dbReference type="Gene3D" id="1.20.1740.10">
    <property type="entry name" value="Amino acid/polyamine transporter I"/>
    <property type="match status" value="1"/>
</dbReference>
<feature type="transmembrane region" description="Helical" evidence="6">
    <location>
        <begin position="135"/>
        <end position="155"/>
    </location>
</feature>
<keyword evidence="4 6" id="KW-0472">Membrane</keyword>
<evidence type="ECO:0000256" key="4">
    <source>
        <dbReference type="ARBA" id="ARBA00023136"/>
    </source>
</evidence>
<accession>A0A0D7AYI5</accession>
<dbReference type="PIRSF" id="PIRSF006060">
    <property type="entry name" value="AA_transporter"/>
    <property type="match status" value="1"/>
</dbReference>
<feature type="transmembrane region" description="Helical" evidence="6">
    <location>
        <begin position="488"/>
        <end position="510"/>
    </location>
</feature>
<dbReference type="PANTHER" id="PTHR11785">
    <property type="entry name" value="AMINO ACID TRANSPORTER"/>
    <property type="match status" value="1"/>
</dbReference>
<reference evidence="7 8" key="1">
    <citation type="journal article" date="2015" name="Fungal Genet. Biol.">
        <title>Evolution of novel wood decay mechanisms in Agaricales revealed by the genome sequences of Fistulina hepatica and Cylindrobasidium torrendii.</title>
        <authorList>
            <person name="Floudas D."/>
            <person name="Held B.W."/>
            <person name="Riley R."/>
            <person name="Nagy L.G."/>
            <person name="Koehler G."/>
            <person name="Ransdell A.S."/>
            <person name="Younus H."/>
            <person name="Chow J."/>
            <person name="Chiniquy J."/>
            <person name="Lipzen A."/>
            <person name="Tritt A."/>
            <person name="Sun H."/>
            <person name="Haridas S."/>
            <person name="LaButti K."/>
            <person name="Ohm R.A."/>
            <person name="Kues U."/>
            <person name="Blanchette R.A."/>
            <person name="Grigoriev I.V."/>
            <person name="Minto R.E."/>
            <person name="Hibbett D.S."/>
        </authorList>
    </citation>
    <scope>NUCLEOTIDE SEQUENCE [LARGE SCALE GENOMIC DNA]</scope>
    <source>
        <strain evidence="7 8">FP15055 ss-10</strain>
    </source>
</reference>
<feature type="transmembrane region" description="Helical" evidence="6">
    <location>
        <begin position="90"/>
        <end position="114"/>
    </location>
</feature>
<dbReference type="STRING" id="1314674.A0A0D7AYI5"/>
<evidence type="ECO:0000256" key="5">
    <source>
        <dbReference type="SAM" id="MobiDB-lite"/>
    </source>
</evidence>
<feature type="transmembrane region" description="Helical" evidence="6">
    <location>
        <begin position="425"/>
        <end position="446"/>
    </location>
</feature>
<evidence type="ECO:0000256" key="2">
    <source>
        <dbReference type="ARBA" id="ARBA00022692"/>
    </source>
</evidence>
<organism evidence="7 8">
    <name type="scientific">Cylindrobasidium torrendii FP15055 ss-10</name>
    <dbReference type="NCBI Taxonomy" id="1314674"/>
    <lineage>
        <taxon>Eukaryota</taxon>
        <taxon>Fungi</taxon>
        <taxon>Dikarya</taxon>
        <taxon>Basidiomycota</taxon>
        <taxon>Agaricomycotina</taxon>
        <taxon>Agaricomycetes</taxon>
        <taxon>Agaricomycetidae</taxon>
        <taxon>Agaricales</taxon>
        <taxon>Marasmiineae</taxon>
        <taxon>Physalacriaceae</taxon>
        <taxon>Cylindrobasidium</taxon>
    </lineage>
</organism>
<dbReference type="InterPro" id="IPR050598">
    <property type="entry name" value="AminoAcid_Transporter"/>
</dbReference>
<dbReference type="OrthoDB" id="5982228at2759"/>
<keyword evidence="2 6" id="KW-0812">Transmembrane</keyword>
<name>A0A0D7AYI5_9AGAR</name>
<feature type="transmembrane region" description="Helical" evidence="6">
    <location>
        <begin position="458"/>
        <end position="476"/>
    </location>
</feature>
<evidence type="ECO:0000256" key="6">
    <source>
        <dbReference type="SAM" id="Phobius"/>
    </source>
</evidence>
<protein>
    <submittedName>
        <fullName evidence="7">APC amino acid permease</fullName>
    </submittedName>
</protein>
<feature type="transmembrane region" description="Helical" evidence="6">
    <location>
        <begin position="58"/>
        <end position="78"/>
    </location>
</feature>
<feature type="region of interest" description="Disordered" evidence="5">
    <location>
        <begin position="1"/>
        <end position="22"/>
    </location>
</feature>
<dbReference type="GO" id="GO:0015179">
    <property type="term" value="F:L-amino acid transmembrane transporter activity"/>
    <property type="evidence" value="ECO:0007669"/>
    <property type="project" value="TreeGrafter"/>
</dbReference>
<comment type="subcellular location">
    <subcellularLocation>
        <location evidence="1">Membrane</location>
        <topology evidence="1">Multi-pass membrane protein</topology>
    </subcellularLocation>
</comment>
<dbReference type="Pfam" id="PF13520">
    <property type="entry name" value="AA_permease_2"/>
    <property type="match status" value="1"/>
</dbReference>